<name>A0A560HCB8_9PROT</name>
<evidence type="ECO:0000313" key="1">
    <source>
        <dbReference type="EMBL" id="TWB43204.1"/>
    </source>
</evidence>
<protein>
    <submittedName>
        <fullName evidence="1">AAA domain-containing protein</fullName>
    </submittedName>
</protein>
<gene>
    <name evidence="1" type="ORF">FBZ90_10517</name>
</gene>
<dbReference type="Gene3D" id="3.40.50.300">
    <property type="entry name" value="P-loop containing nucleotide triphosphate hydrolases"/>
    <property type="match status" value="1"/>
</dbReference>
<dbReference type="PANTHER" id="PTHR34301">
    <property type="entry name" value="DNA-BINDING PROTEIN-RELATED"/>
    <property type="match status" value="1"/>
</dbReference>
<dbReference type="SUPFAM" id="SSF52540">
    <property type="entry name" value="P-loop containing nucleoside triphosphate hydrolases"/>
    <property type="match status" value="1"/>
</dbReference>
<accession>A0A560HCB8</accession>
<organism evidence="1 2">
    <name type="scientific">Nitrospirillum amazonense</name>
    <dbReference type="NCBI Taxonomy" id="28077"/>
    <lineage>
        <taxon>Bacteria</taxon>
        <taxon>Pseudomonadati</taxon>
        <taxon>Pseudomonadota</taxon>
        <taxon>Alphaproteobacteria</taxon>
        <taxon>Rhodospirillales</taxon>
        <taxon>Azospirillaceae</taxon>
        <taxon>Nitrospirillum</taxon>
    </lineage>
</organism>
<dbReference type="PANTHER" id="PTHR34301:SF8">
    <property type="entry name" value="ATPASE DOMAIN-CONTAINING PROTEIN"/>
    <property type="match status" value="1"/>
</dbReference>
<dbReference type="Proteomes" id="UP000315751">
    <property type="component" value="Unassembled WGS sequence"/>
</dbReference>
<dbReference type="EMBL" id="VITR01000005">
    <property type="protein sequence ID" value="TWB43204.1"/>
    <property type="molecule type" value="Genomic_DNA"/>
</dbReference>
<keyword evidence="2" id="KW-1185">Reference proteome</keyword>
<dbReference type="AlphaFoldDB" id="A0A560HCB8"/>
<dbReference type="InterPro" id="IPR027417">
    <property type="entry name" value="P-loop_NTPase"/>
</dbReference>
<reference evidence="1 2" key="1">
    <citation type="submission" date="2019-06" db="EMBL/GenBank/DDBJ databases">
        <title>Genomic Encyclopedia of Type Strains, Phase IV (KMG-V): Genome sequencing to study the core and pangenomes of soil and plant-associated prokaryotes.</title>
        <authorList>
            <person name="Whitman W."/>
        </authorList>
    </citation>
    <scope>NUCLEOTIDE SEQUENCE [LARGE SCALE GENOMIC DNA]</scope>
    <source>
        <strain evidence="1 2">BR 11622</strain>
    </source>
</reference>
<dbReference type="Pfam" id="PF14516">
    <property type="entry name" value="AAA_35"/>
    <property type="match status" value="1"/>
</dbReference>
<sequence length="626" mass="72294">MNQRFGLQQEVLILYSPQNKSDARILTAIEQISRSPDFKHRIDKVLFLLIHNGDQNDTNTLTESDSDRVIINLTPHEILDPHRGSFFLRSKISTRFGKIDLFGMSSPIGNDQYFFGRDTLVQDIIQNCTVKNQSAGLFGLRKTGKTSVLQAILRRLEAQGILCDYIDCQSPGIHAARWWQALQNIVERLNSKLSERHKRSAKLNLDYNQANCGTRFSSDISIILKQNPGTIVLLLDEIEWITPLLSGRLGKHWDEDFIPFWQTIRAAHQELSGRLTFAVAGVNPAAVESPSFQGMPNPIFQLAQPRYLAPFSTEDVRKMLRFFGRYSGVSFDESAINYLTTQFGGHPFLIRLAASEIWRRNYKNDPQMLTKLHKENFSSLISEINDRIHQPIKDILLSLVWWYPEEYQLLQMIASGEAEFVKDYLQYEPQSLVRFANYGLLRPGSSDFAIDNVRHFLRVEGEKYKNEISPFSRSEVSPELLPEVPDLEALGKLFEKRCDLEISLRRAIILYLGIHNKWNEINISKDISRALKRRTDRPEPDALFVGRNAKDVMQDLYTLDLKNIVIENWKVMGALFDGNRQRFEMNMDTINVARRHDGHTKPVKTGEMEDFMNSYEWLMRHLEKVP</sequence>
<proteinExistence type="predicted"/>
<comment type="caution">
    <text evidence="1">The sequence shown here is derived from an EMBL/GenBank/DDBJ whole genome shotgun (WGS) entry which is preliminary data.</text>
</comment>
<evidence type="ECO:0000313" key="2">
    <source>
        <dbReference type="Proteomes" id="UP000315751"/>
    </source>
</evidence>